<proteinExistence type="predicted"/>
<protein>
    <submittedName>
        <fullName evidence="1">HK97 family phage portal protein</fullName>
    </submittedName>
</protein>
<organism evidence="1 2">
    <name type="scientific">Caulobacter rhizosphaerae</name>
    <dbReference type="NCBI Taxonomy" id="2010972"/>
    <lineage>
        <taxon>Bacteria</taxon>
        <taxon>Pseudomonadati</taxon>
        <taxon>Pseudomonadota</taxon>
        <taxon>Alphaproteobacteria</taxon>
        <taxon>Caulobacterales</taxon>
        <taxon>Caulobacteraceae</taxon>
        <taxon>Caulobacter</taxon>
    </lineage>
</organism>
<reference evidence="1 2" key="1">
    <citation type="submission" date="2023-07" db="EMBL/GenBank/DDBJ databases">
        <title>Sorghum-associated microbial communities from plants grown in Nebraska, USA.</title>
        <authorList>
            <person name="Schachtman D."/>
        </authorList>
    </citation>
    <scope>NUCLEOTIDE SEQUENCE [LARGE SCALE GENOMIC DNA]</scope>
    <source>
        <strain evidence="1 2">DS2154</strain>
    </source>
</reference>
<gene>
    <name evidence="1" type="ORF">J2800_000722</name>
</gene>
<evidence type="ECO:0000313" key="2">
    <source>
        <dbReference type="Proteomes" id="UP001262754"/>
    </source>
</evidence>
<dbReference type="InterPro" id="IPR006427">
    <property type="entry name" value="Portal_HK97"/>
</dbReference>
<dbReference type="InterPro" id="IPR006944">
    <property type="entry name" value="Phage/GTA_portal"/>
</dbReference>
<dbReference type="EMBL" id="JAVDRL010000002">
    <property type="protein sequence ID" value="MDR6529998.1"/>
    <property type="molecule type" value="Genomic_DNA"/>
</dbReference>
<dbReference type="Proteomes" id="UP001262754">
    <property type="component" value="Unassembled WGS sequence"/>
</dbReference>
<dbReference type="Pfam" id="PF04860">
    <property type="entry name" value="Phage_portal"/>
    <property type="match status" value="1"/>
</dbReference>
<name>A0ABU1MUX9_9CAUL</name>
<evidence type="ECO:0000313" key="1">
    <source>
        <dbReference type="EMBL" id="MDR6529998.1"/>
    </source>
</evidence>
<keyword evidence="2" id="KW-1185">Reference proteome</keyword>
<comment type="caution">
    <text evidence="1">The sequence shown here is derived from an EMBL/GenBank/DDBJ whole genome shotgun (WGS) entry which is preliminary data.</text>
</comment>
<sequence length="385" mass="41396">MPLFKPRRPTQKKAPEAKDSRAARLIALTTAGRPKWTPRDYGALASEGFGKNPIAYRCVRMIAEAAAAVPLSVFVGGRRADDHPLRKLLQAPNPEQGGPDLMEAFFGHLQVAGNGYLEASGEGAPSELYALRPDRMTVVPGPRGWPLAYDYQAAGRTARIGRDAAGWLPVLHLKLFNPTDDHYGFSPLEAAAFAIDVHNASGAWNKALLDNSARPSGALVYANREAGDRLSAEQFDRLKAELSDAHAGTANAGRPLLLEGGLDWRPMSLSPADMDFIAGKHAAAREIALAFGVPPQLLGVPGDATYANYREANGAFWRHTVVPLAERAARALSVWLAPKFPGARIACDLDAVPALSTERDALWARLEGASFLTDAERRRLAGLEG</sequence>
<dbReference type="NCBIfam" id="TIGR01537">
    <property type="entry name" value="portal_HK97"/>
    <property type="match status" value="1"/>
</dbReference>
<accession>A0ABU1MUX9</accession>